<sequence>MLSNEVISKSMENYNKNSDFQKVCNERCERLIEEHLITADSLKEFNILDLGCSHGKNSMIIVNKILDQLKENSTQVKLVNVVHEDLPENDFEQVIRCINDPTIGYLNHALSKTLEIKSHTVGKSFYDLVKPESVGPIDIAISLNTMHWLPSKPCPIYRGLLPNPRNLTPADYITFKKFAEDILVNFMELRYEEMKTGGLLIFNIHHKINVFEAEDEIWDEHLKAHNFTTENFKDFMMPVYCRTEAELQSSLDRVSDKFEVVHLKEGTDGGPTYVVDILRATHRPQFISGLKQYVNQFNGEAELVGFVDEFFDKMATWFAKSNPYVSNLWVVLKKK</sequence>
<dbReference type="InterPro" id="IPR042086">
    <property type="entry name" value="MeTrfase_capping"/>
</dbReference>
<protein>
    <submittedName>
        <fullName evidence="3">S-adenosyl-L-methionine-dependent methyltransferase</fullName>
    </submittedName>
</protein>
<keyword evidence="1" id="KW-0479">Metal-binding</keyword>
<evidence type="ECO:0000256" key="1">
    <source>
        <dbReference type="ARBA" id="ARBA00022723"/>
    </source>
</evidence>
<evidence type="ECO:0000256" key="2">
    <source>
        <dbReference type="ARBA" id="ARBA00022842"/>
    </source>
</evidence>
<dbReference type="Gene3D" id="3.40.50.150">
    <property type="entry name" value="Vaccinia Virus protein VP39"/>
    <property type="match status" value="1"/>
</dbReference>
<dbReference type="Proteomes" id="UP000070444">
    <property type="component" value="Unassembled WGS sequence"/>
</dbReference>
<evidence type="ECO:0000313" key="4">
    <source>
        <dbReference type="Proteomes" id="UP000070444"/>
    </source>
</evidence>
<dbReference type="AlphaFoldDB" id="A0A137NTW9"/>
<name>A0A137NTW9_CONC2</name>
<reference evidence="3 4" key="1">
    <citation type="journal article" date="2015" name="Genome Biol. Evol.">
        <title>Phylogenomic analyses indicate that early fungi evolved digesting cell walls of algal ancestors of land plants.</title>
        <authorList>
            <person name="Chang Y."/>
            <person name="Wang S."/>
            <person name="Sekimoto S."/>
            <person name="Aerts A.L."/>
            <person name="Choi C."/>
            <person name="Clum A."/>
            <person name="LaButti K.M."/>
            <person name="Lindquist E.A."/>
            <person name="Yee Ngan C."/>
            <person name="Ohm R.A."/>
            <person name="Salamov A.A."/>
            <person name="Grigoriev I.V."/>
            <person name="Spatafora J.W."/>
            <person name="Berbee M.L."/>
        </authorList>
    </citation>
    <scope>NUCLEOTIDE SEQUENCE [LARGE SCALE GENOMIC DNA]</scope>
    <source>
        <strain evidence="3 4">NRRL 28638</strain>
    </source>
</reference>
<gene>
    <name evidence="3" type="ORF">CONCODRAFT_12008</name>
</gene>
<dbReference type="GO" id="GO:0032259">
    <property type="term" value="P:methylation"/>
    <property type="evidence" value="ECO:0007669"/>
    <property type="project" value="UniProtKB-KW"/>
</dbReference>
<dbReference type="OrthoDB" id="1523883at2759"/>
<evidence type="ECO:0000313" key="3">
    <source>
        <dbReference type="EMBL" id="KXN66200.1"/>
    </source>
</evidence>
<organism evidence="3 4">
    <name type="scientific">Conidiobolus coronatus (strain ATCC 28846 / CBS 209.66 / NRRL 28638)</name>
    <name type="common">Delacroixia coronata</name>
    <dbReference type="NCBI Taxonomy" id="796925"/>
    <lineage>
        <taxon>Eukaryota</taxon>
        <taxon>Fungi</taxon>
        <taxon>Fungi incertae sedis</taxon>
        <taxon>Zoopagomycota</taxon>
        <taxon>Entomophthoromycotina</taxon>
        <taxon>Entomophthoromycetes</taxon>
        <taxon>Entomophthorales</taxon>
        <taxon>Ancylistaceae</taxon>
        <taxon>Conidiobolus</taxon>
    </lineage>
</organism>
<keyword evidence="3" id="KW-0489">Methyltransferase</keyword>
<keyword evidence="4" id="KW-1185">Reference proteome</keyword>
<dbReference type="InterPro" id="IPR005299">
    <property type="entry name" value="MeTrfase_7"/>
</dbReference>
<proteinExistence type="predicted"/>
<dbReference type="EMBL" id="KQ964755">
    <property type="protein sequence ID" value="KXN66200.1"/>
    <property type="molecule type" value="Genomic_DNA"/>
</dbReference>
<dbReference type="PANTHER" id="PTHR31009">
    <property type="entry name" value="S-ADENOSYL-L-METHIONINE:CARBOXYL METHYLTRANSFERASE FAMILY PROTEIN"/>
    <property type="match status" value="1"/>
</dbReference>
<dbReference type="GO" id="GO:0046872">
    <property type="term" value="F:metal ion binding"/>
    <property type="evidence" value="ECO:0007669"/>
    <property type="project" value="UniProtKB-KW"/>
</dbReference>
<dbReference type="InterPro" id="IPR029063">
    <property type="entry name" value="SAM-dependent_MTases_sf"/>
</dbReference>
<dbReference type="GO" id="GO:0008168">
    <property type="term" value="F:methyltransferase activity"/>
    <property type="evidence" value="ECO:0007669"/>
    <property type="project" value="UniProtKB-KW"/>
</dbReference>
<dbReference type="SUPFAM" id="SSF53335">
    <property type="entry name" value="S-adenosyl-L-methionine-dependent methyltransferases"/>
    <property type="match status" value="1"/>
</dbReference>
<dbReference type="Pfam" id="PF03492">
    <property type="entry name" value="Methyltransf_7"/>
    <property type="match status" value="1"/>
</dbReference>
<accession>A0A137NTW9</accession>
<keyword evidence="2" id="KW-0460">Magnesium</keyword>
<keyword evidence="3" id="KW-0808">Transferase</keyword>
<dbReference type="Gene3D" id="1.10.1200.270">
    <property type="entry name" value="Methyltransferase, alpha-helical capping domain"/>
    <property type="match status" value="1"/>
</dbReference>